<dbReference type="Pfam" id="PF18319">
    <property type="entry name" value="Zn_ribbon_PriA"/>
    <property type="match status" value="1"/>
</dbReference>
<dbReference type="EC" id="5.6.2.4" evidence="12"/>
<dbReference type="PROSITE" id="PS51194">
    <property type="entry name" value="HELICASE_CTER"/>
    <property type="match status" value="1"/>
</dbReference>
<dbReference type="Gene3D" id="3.40.1440.60">
    <property type="entry name" value="PriA, 3(prime) DNA-binding domain"/>
    <property type="match status" value="1"/>
</dbReference>
<dbReference type="FunFam" id="3.40.50.300:FF:000489">
    <property type="entry name" value="Primosome assembly protein PriA"/>
    <property type="match status" value="1"/>
</dbReference>
<dbReference type="SMART" id="SM00487">
    <property type="entry name" value="DEXDc"/>
    <property type="match status" value="1"/>
</dbReference>
<comment type="similarity">
    <text evidence="12">Belongs to the helicase family. PriA subfamily.</text>
</comment>
<evidence type="ECO:0000256" key="2">
    <source>
        <dbReference type="ARBA" id="ARBA00022705"/>
    </source>
</evidence>
<dbReference type="GO" id="GO:0006270">
    <property type="term" value="P:DNA replication initiation"/>
    <property type="evidence" value="ECO:0007669"/>
    <property type="project" value="TreeGrafter"/>
</dbReference>
<comment type="cofactor">
    <cofactor evidence="12">
        <name>Zn(2+)</name>
        <dbReference type="ChEBI" id="CHEBI:29105"/>
    </cofactor>
    <text evidence="12">Binds 2 zinc ions per subunit.</text>
</comment>
<organism evidence="15 16">
    <name type="scientific">Nosocomiicoccus ampullae</name>
    <dbReference type="NCBI Taxonomy" id="489910"/>
    <lineage>
        <taxon>Bacteria</taxon>
        <taxon>Bacillati</taxon>
        <taxon>Bacillota</taxon>
        <taxon>Bacilli</taxon>
        <taxon>Bacillales</taxon>
        <taxon>Staphylococcaceae</taxon>
        <taxon>Nosocomiicoccus</taxon>
    </lineage>
</organism>
<evidence type="ECO:0000256" key="9">
    <source>
        <dbReference type="ARBA" id="ARBA00023125"/>
    </source>
</evidence>
<dbReference type="NCBIfam" id="NF004066">
    <property type="entry name" value="PRK05580.1-3"/>
    <property type="match status" value="1"/>
</dbReference>
<comment type="catalytic activity">
    <reaction evidence="12">
        <text>Couples ATP hydrolysis with the unwinding of duplex DNA by translocating in the 3'-5' direction.</text>
        <dbReference type="EC" id="5.6.2.4"/>
    </reaction>
</comment>
<keyword evidence="2 12" id="KW-0235">DNA replication</keyword>
<evidence type="ECO:0000313" key="16">
    <source>
        <dbReference type="Proteomes" id="UP000579136"/>
    </source>
</evidence>
<dbReference type="Pfam" id="PF17764">
    <property type="entry name" value="PriA_3primeBD"/>
    <property type="match status" value="1"/>
</dbReference>
<accession>A0A9Q2D013</accession>
<feature type="binding site" evidence="12">
    <location>
        <position position="506"/>
    </location>
    <ligand>
        <name>Zn(2+)</name>
        <dbReference type="ChEBI" id="CHEBI:29105"/>
        <label>2</label>
    </ligand>
</feature>
<evidence type="ECO:0000256" key="4">
    <source>
        <dbReference type="ARBA" id="ARBA00022741"/>
    </source>
</evidence>
<feature type="binding site" evidence="12">
    <location>
        <position position="527"/>
    </location>
    <ligand>
        <name>Zn(2+)</name>
        <dbReference type="ChEBI" id="CHEBI:29105"/>
        <label>2</label>
    </ligand>
</feature>
<dbReference type="Pfam" id="PF18074">
    <property type="entry name" value="PriA_C"/>
    <property type="match status" value="1"/>
</dbReference>
<dbReference type="GO" id="GO:0006302">
    <property type="term" value="P:double-strand break repair"/>
    <property type="evidence" value="ECO:0007669"/>
    <property type="project" value="InterPro"/>
</dbReference>
<evidence type="ECO:0000256" key="11">
    <source>
        <dbReference type="ARBA" id="ARBA00048988"/>
    </source>
</evidence>
<protein>
    <recommendedName>
        <fullName evidence="12">Replication restart protein PriA</fullName>
    </recommendedName>
    <alternativeName>
        <fullName evidence="12">ATP-dependent DNA helicase PriA</fullName>
        <ecNumber evidence="12">5.6.2.4</ecNumber>
    </alternativeName>
    <alternativeName>
        <fullName evidence="12">DNA 3'-5' helicase PriA</fullName>
    </alternativeName>
</protein>
<dbReference type="InterPro" id="IPR041236">
    <property type="entry name" value="PriA_C"/>
</dbReference>
<reference evidence="15 16" key="1">
    <citation type="submission" date="2020-08" db="EMBL/GenBank/DDBJ databases">
        <title>Genomic Encyclopedia of Type Strains, Phase IV (KMG-IV): sequencing the most valuable type-strain genomes for metagenomic binning, comparative biology and taxonomic classification.</title>
        <authorList>
            <person name="Goeker M."/>
        </authorList>
    </citation>
    <scope>NUCLEOTIDE SEQUENCE [LARGE SCALE GENOMIC DNA]</scope>
    <source>
        <strain evidence="15 16">DSM 19163</strain>
    </source>
</reference>
<evidence type="ECO:0000256" key="7">
    <source>
        <dbReference type="ARBA" id="ARBA00022833"/>
    </source>
</evidence>
<comment type="function">
    <text evidence="12">Initiates the restart of stalled replication forks, which reloads the replicative helicase on sites other than the origin of replication. Recognizes and binds to abandoned replication forks and remodels them to uncover a helicase loading site. Promotes assembly of the primosome at these replication forks.</text>
</comment>
<dbReference type="SMART" id="SM00490">
    <property type="entry name" value="HELICc"/>
    <property type="match status" value="1"/>
</dbReference>
<dbReference type="InterPro" id="IPR042115">
    <property type="entry name" value="PriA_3primeBD_sf"/>
</dbReference>
<dbReference type="GO" id="GO:0008270">
    <property type="term" value="F:zinc ion binding"/>
    <property type="evidence" value="ECO:0007669"/>
    <property type="project" value="UniProtKB-UniRule"/>
</dbReference>
<dbReference type="CDD" id="cd18804">
    <property type="entry name" value="SF2_C_priA"/>
    <property type="match status" value="1"/>
</dbReference>
<keyword evidence="16" id="KW-1185">Reference proteome</keyword>
<dbReference type="GO" id="GO:0006269">
    <property type="term" value="P:DNA replication, synthesis of primer"/>
    <property type="evidence" value="ECO:0007669"/>
    <property type="project" value="UniProtKB-KW"/>
</dbReference>
<evidence type="ECO:0000256" key="10">
    <source>
        <dbReference type="ARBA" id="ARBA00023235"/>
    </source>
</evidence>
<comment type="subunit">
    <text evidence="12">Component of the replication restart primosome.</text>
</comment>
<dbReference type="Pfam" id="PF00271">
    <property type="entry name" value="Helicase_C"/>
    <property type="match status" value="1"/>
</dbReference>
<feature type="domain" description="Helicase ATP-binding" evidence="13">
    <location>
        <begin position="269"/>
        <end position="435"/>
    </location>
</feature>
<sequence length="791" mass="91273">MYASVIVQISSKNVDRLYTYKIPDHLKDKIQPGSRVFVSFGPRMIQGFVIEVSQHTDLDPSKIKEIQKVMDIEPVLTKELIELSKKLADYYVERHIKVIEAILPAALKMKSKSVLKLSNEASLEAVNQFKQFHNDKINVKNLTMDDLKLLIPFINSKDIYEEKEFEQHTKMKTRRGIESNYLDARPSSRAVKQIELLELVENKGPMTYESIEEEGYSIGIINALVDKGFCKKIDILVERDPFEGRVFYEDKKKVLTDEQARAFKAINQSIQNNTHETFLLHGITGSGKTEVYLQVIEEVLNRGENAIMMVPEIALTPQMVNRFKSRFGDDVAVMHSMLSHGERYDEWRKIREGRARISIGARSNVFAPFDNIGCIIIDEEHESTYKQNERPYYHAREVAKWRAEYFNCPLILGSATPSLESYARSEVNVYKRLELTKRPTNQTLPTPEIVSMSKEREAGNTSIISRNLDMKIRDRIEKDEQMILLLNRRGYANFLVCQNCGHVPMCPNCDISLTYHKSNASLMCHYCAYEEPMPHACGVCGEHDLSLRGTGTQKIEEVLRDTYNVDIVRMDIDTTRQKGAHEKLLKQFEEESVPILLGTQMIAKGLDFKNVTLVGVLNADTILNLPDYRANERTFQLLTQVSGRAGRGDIKGEVVYQTYNEDHYAIQLAKNNNYREFFLREMEFRKLARYSPYYFHILFTVSSENIEDVIKASSDVHKEIQNHVSKSSIIIGPSPSPIERIQNKYRFQIILKYKSEPELFDVLHKLDTKYSINYQKTKTALRIDVDPEYIM</sequence>
<name>A0A9Q2D013_9STAP</name>
<dbReference type="FunFam" id="3.40.1440.60:FF:000001">
    <property type="entry name" value="Primosomal protein N"/>
    <property type="match status" value="1"/>
</dbReference>
<dbReference type="HAMAP" id="MF_00983">
    <property type="entry name" value="PriA"/>
    <property type="match status" value="1"/>
</dbReference>
<keyword evidence="9 12" id="KW-0238">DNA-binding</keyword>
<evidence type="ECO:0000256" key="3">
    <source>
        <dbReference type="ARBA" id="ARBA00022723"/>
    </source>
</evidence>
<feature type="domain" description="Helicase C-terminal" evidence="14">
    <location>
        <begin position="521"/>
        <end position="685"/>
    </location>
</feature>
<dbReference type="PROSITE" id="PS51192">
    <property type="entry name" value="HELICASE_ATP_BIND_1"/>
    <property type="match status" value="1"/>
</dbReference>
<keyword evidence="10 12" id="KW-0413">Isomerase</keyword>
<gene>
    <name evidence="12" type="primary">priA</name>
    <name evidence="15" type="ORF">HNQ45_001063</name>
</gene>
<keyword evidence="5 12" id="KW-0378">Hydrolase</keyword>
<comment type="catalytic activity">
    <reaction evidence="11 12">
        <text>ATP + H2O = ADP + phosphate + H(+)</text>
        <dbReference type="Rhea" id="RHEA:13065"/>
        <dbReference type="ChEBI" id="CHEBI:15377"/>
        <dbReference type="ChEBI" id="CHEBI:15378"/>
        <dbReference type="ChEBI" id="CHEBI:30616"/>
        <dbReference type="ChEBI" id="CHEBI:43474"/>
        <dbReference type="ChEBI" id="CHEBI:456216"/>
        <dbReference type="EC" id="5.6.2.4"/>
    </reaction>
</comment>
<dbReference type="SUPFAM" id="SSF52540">
    <property type="entry name" value="P-loop containing nucleoside triphosphate hydrolases"/>
    <property type="match status" value="2"/>
</dbReference>
<dbReference type="RefSeq" id="WP_183674180.1">
    <property type="nucleotide sequence ID" value="NZ_CBCRYX010000004.1"/>
</dbReference>
<dbReference type="Gene3D" id="3.40.50.300">
    <property type="entry name" value="P-loop containing nucleotide triphosphate hydrolases"/>
    <property type="match status" value="2"/>
</dbReference>
<proteinExistence type="inferred from homology"/>
<dbReference type="GO" id="GO:0003677">
    <property type="term" value="F:DNA binding"/>
    <property type="evidence" value="ECO:0007669"/>
    <property type="project" value="UniProtKB-UniRule"/>
</dbReference>
<feature type="binding site" evidence="12">
    <location>
        <position position="524"/>
    </location>
    <ligand>
        <name>Zn(2+)</name>
        <dbReference type="ChEBI" id="CHEBI:29105"/>
        <label>2</label>
    </ligand>
</feature>
<dbReference type="GO" id="GO:0005524">
    <property type="term" value="F:ATP binding"/>
    <property type="evidence" value="ECO:0007669"/>
    <property type="project" value="UniProtKB-UniRule"/>
</dbReference>
<keyword evidence="6 12" id="KW-0347">Helicase</keyword>
<dbReference type="Pfam" id="PF04851">
    <property type="entry name" value="ResIII"/>
    <property type="match status" value="1"/>
</dbReference>
<dbReference type="GO" id="GO:1990077">
    <property type="term" value="C:primosome complex"/>
    <property type="evidence" value="ECO:0007669"/>
    <property type="project" value="UniProtKB-UniRule"/>
</dbReference>
<dbReference type="InterPro" id="IPR006935">
    <property type="entry name" value="Helicase/UvrB_N"/>
</dbReference>
<dbReference type="GO" id="GO:0016787">
    <property type="term" value="F:hydrolase activity"/>
    <property type="evidence" value="ECO:0007669"/>
    <property type="project" value="UniProtKB-KW"/>
</dbReference>
<feature type="binding site" evidence="12">
    <location>
        <position position="500"/>
    </location>
    <ligand>
        <name>Zn(2+)</name>
        <dbReference type="ChEBI" id="CHEBI:29105"/>
        <label>1</label>
    </ligand>
</feature>
<keyword evidence="1 12" id="KW-0639">Primosome</keyword>
<dbReference type="CDD" id="cd17929">
    <property type="entry name" value="DEXHc_priA"/>
    <property type="match status" value="1"/>
</dbReference>
<keyword evidence="7 12" id="KW-0862">Zinc</keyword>
<feature type="binding site" evidence="12">
    <location>
        <position position="540"/>
    </location>
    <ligand>
        <name>Zn(2+)</name>
        <dbReference type="ChEBI" id="CHEBI:29105"/>
        <label>1</label>
    </ligand>
</feature>
<evidence type="ECO:0000259" key="13">
    <source>
        <dbReference type="PROSITE" id="PS51192"/>
    </source>
</evidence>
<feature type="binding site" evidence="12">
    <location>
        <position position="509"/>
    </location>
    <ligand>
        <name>Zn(2+)</name>
        <dbReference type="ChEBI" id="CHEBI:29105"/>
        <label>2</label>
    </ligand>
</feature>
<keyword evidence="8 12" id="KW-0067">ATP-binding</keyword>
<dbReference type="GO" id="GO:0006310">
    <property type="term" value="P:DNA recombination"/>
    <property type="evidence" value="ECO:0007669"/>
    <property type="project" value="InterPro"/>
</dbReference>
<evidence type="ECO:0000256" key="6">
    <source>
        <dbReference type="ARBA" id="ARBA00022806"/>
    </source>
</evidence>
<evidence type="ECO:0000313" key="15">
    <source>
        <dbReference type="EMBL" id="MBB5176176.1"/>
    </source>
</evidence>
<dbReference type="InterPro" id="IPR040498">
    <property type="entry name" value="PriA_CRR"/>
</dbReference>
<dbReference type="EMBL" id="JACHHF010000005">
    <property type="protein sequence ID" value="MBB5176176.1"/>
    <property type="molecule type" value="Genomic_DNA"/>
</dbReference>
<dbReference type="GO" id="GO:0043138">
    <property type="term" value="F:3'-5' DNA helicase activity"/>
    <property type="evidence" value="ECO:0007669"/>
    <property type="project" value="UniProtKB-EC"/>
</dbReference>
<evidence type="ECO:0000256" key="12">
    <source>
        <dbReference type="HAMAP-Rule" id="MF_00983"/>
    </source>
</evidence>
<keyword evidence="3 12" id="KW-0479">Metal-binding</keyword>
<dbReference type="NCBIfam" id="TIGR00595">
    <property type="entry name" value="priA"/>
    <property type="match status" value="1"/>
</dbReference>
<dbReference type="PANTHER" id="PTHR30580:SF0">
    <property type="entry name" value="PRIMOSOMAL PROTEIN N"/>
    <property type="match status" value="1"/>
</dbReference>
<dbReference type="PANTHER" id="PTHR30580">
    <property type="entry name" value="PRIMOSOMAL PROTEIN N"/>
    <property type="match status" value="1"/>
</dbReference>
<dbReference type="InterPro" id="IPR041222">
    <property type="entry name" value="PriA_3primeBD"/>
</dbReference>
<keyword evidence="4 12" id="KW-0547">Nucleotide-binding</keyword>
<evidence type="ECO:0000256" key="1">
    <source>
        <dbReference type="ARBA" id="ARBA00022515"/>
    </source>
</evidence>
<dbReference type="InterPro" id="IPR005259">
    <property type="entry name" value="PriA"/>
</dbReference>
<dbReference type="InterPro" id="IPR027417">
    <property type="entry name" value="P-loop_NTPase"/>
</dbReference>
<evidence type="ECO:0000256" key="5">
    <source>
        <dbReference type="ARBA" id="ARBA00022801"/>
    </source>
</evidence>
<feature type="binding site" evidence="12">
    <location>
        <position position="537"/>
    </location>
    <ligand>
        <name>Zn(2+)</name>
        <dbReference type="ChEBI" id="CHEBI:29105"/>
        <label>1</label>
    </ligand>
</feature>
<dbReference type="AlphaFoldDB" id="A0A9Q2D013"/>
<dbReference type="InterPro" id="IPR001650">
    <property type="entry name" value="Helicase_C-like"/>
</dbReference>
<dbReference type="InterPro" id="IPR014001">
    <property type="entry name" value="Helicase_ATP-bd"/>
</dbReference>
<evidence type="ECO:0000259" key="14">
    <source>
        <dbReference type="PROSITE" id="PS51194"/>
    </source>
</evidence>
<evidence type="ECO:0000256" key="8">
    <source>
        <dbReference type="ARBA" id="ARBA00022840"/>
    </source>
</evidence>
<feature type="binding site" evidence="12">
    <location>
        <position position="497"/>
    </location>
    <ligand>
        <name>Zn(2+)</name>
        <dbReference type="ChEBI" id="CHEBI:29105"/>
        <label>1</label>
    </ligand>
</feature>
<dbReference type="Proteomes" id="UP000579136">
    <property type="component" value="Unassembled WGS sequence"/>
</dbReference>
<comment type="caution">
    <text evidence="15">The sequence shown here is derived from an EMBL/GenBank/DDBJ whole genome shotgun (WGS) entry which is preliminary data.</text>
</comment>